<comment type="caution">
    <text evidence="8">The sequence shown here is derived from an EMBL/GenBank/DDBJ whole genome shotgun (WGS) entry which is preliminary data.</text>
</comment>
<feature type="transmembrane region" description="Helical" evidence="6">
    <location>
        <begin position="273"/>
        <end position="290"/>
    </location>
</feature>
<evidence type="ECO:0000256" key="1">
    <source>
        <dbReference type="ARBA" id="ARBA00004141"/>
    </source>
</evidence>
<feature type="transmembrane region" description="Helical" evidence="6">
    <location>
        <begin position="217"/>
        <end position="240"/>
    </location>
</feature>
<dbReference type="EMBL" id="JANJOU010000004">
    <property type="protein sequence ID" value="MCR0982078.1"/>
    <property type="molecule type" value="Genomic_DNA"/>
</dbReference>
<evidence type="ECO:0000256" key="5">
    <source>
        <dbReference type="ARBA" id="ARBA00023136"/>
    </source>
</evidence>
<evidence type="ECO:0000256" key="3">
    <source>
        <dbReference type="ARBA" id="ARBA00022692"/>
    </source>
</evidence>
<comment type="similarity">
    <text evidence="2">Belongs to the drug/metabolite transporter (DMT) superfamily. 10 TMS drug/metabolite exporter (DME) (TC 2.A.7.3) family.</text>
</comment>
<keyword evidence="9" id="KW-1185">Reference proteome</keyword>
<feature type="domain" description="EamA" evidence="7">
    <location>
        <begin position="13"/>
        <end position="148"/>
    </location>
</feature>
<dbReference type="Proteomes" id="UP001524642">
    <property type="component" value="Unassembled WGS sequence"/>
</dbReference>
<keyword evidence="5 6" id="KW-0472">Membrane</keyword>
<evidence type="ECO:0000256" key="2">
    <source>
        <dbReference type="ARBA" id="ARBA00009853"/>
    </source>
</evidence>
<proteinExistence type="inferred from homology"/>
<keyword evidence="4 6" id="KW-1133">Transmembrane helix</keyword>
<comment type="subcellular location">
    <subcellularLocation>
        <location evidence="1">Membrane</location>
        <topology evidence="1">Multi-pass membrane protein</topology>
    </subcellularLocation>
</comment>
<sequence length="298" mass="31375">MTPAPSARTTRLRAILCVTGSAGFFALAAAAVKALQGAVPLAETVFFRNALTLPVLLLLAHLTAPGGLRRALRTRHPRRHLERLVGGLVGMFGSFYGYVHLPLATVTALNFTMPLFLVLLSVLLLRERVGMGRVAVILAGFLGVLLMVQPGGGGGLHPGAVAGVLAAALGWAYAMVSIRQMGEAGEPGITIVLWFAIGAALVSGIMAVPGWVTPTPWQWGMLLVVGLVSVVAQLLMTAAYRAAETTLLAPFEYSAILWTTALGVLFWSEVPDGWDLAGFVLLVGAGLAIWRMELSEKG</sequence>
<feature type="transmembrane region" description="Helical" evidence="6">
    <location>
        <begin position="107"/>
        <end position="125"/>
    </location>
</feature>
<feature type="domain" description="EamA" evidence="7">
    <location>
        <begin position="162"/>
        <end position="285"/>
    </location>
</feature>
<feature type="transmembrane region" description="Helical" evidence="6">
    <location>
        <begin position="155"/>
        <end position="176"/>
    </location>
</feature>
<feature type="transmembrane region" description="Helical" evidence="6">
    <location>
        <begin position="46"/>
        <end position="64"/>
    </location>
</feature>
<accession>A0ABT1X1V4</accession>
<evidence type="ECO:0000313" key="8">
    <source>
        <dbReference type="EMBL" id="MCR0982078.1"/>
    </source>
</evidence>
<evidence type="ECO:0000313" key="9">
    <source>
        <dbReference type="Proteomes" id="UP001524642"/>
    </source>
</evidence>
<gene>
    <name evidence="8" type="ORF">NRP21_08475</name>
</gene>
<evidence type="ECO:0000256" key="4">
    <source>
        <dbReference type="ARBA" id="ARBA00022989"/>
    </source>
</evidence>
<feature type="transmembrane region" description="Helical" evidence="6">
    <location>
        <begin position="188"/>
        <end position="211"/>
    </location>
</feature>
<dbReference type="SUPFAM" id="SSF103481">
    <property type="entry name" value="Multidrug resistance efflux transporter EmrE"/>
    <property type="match status" value="2"/>
</dbReference>
<dbReference type="PANTHER" id="PTHR22911">
    <property type="entry name" value="ACYL-MALONYL CONDENSING ENZYME-RELATED"/>
    <property type="match status" value="1"/>
</dbReference>
<dbReference type="InterPro" id="IPR000620">
    <property type="entry name" value="EamA_dom"/>
</dbReference>
<protein>
    <submittedName>
        <fullName evidence="8">DMT family transporter</fullName>
    </submittedName>
</protein>
<evidence type="ECO:0000256" key="6">
    <source>
        <dbReference type="SAM" id="Phobius"/>
    </source>
</evidence>
<feature type="transmembrane region" description="Helical" evidence="6">
    <location>
        <begin position="132"/>
        <end position="149"/>
    </location>
</feature>
<dbReference type="RefSeq" id="WP_257715743.1">
    <property type="nucleotide sequence ID" value="NZ_JANJOU010000004.1"/>
</dbReference>
<feature type="transmembrane region" description="Helical" evidence="6">
    <location>
        <begin position="84"/>
        <end position="101"/>
    </location>
</feature>
<keyword evidence="3 6" id="KW-0812">Transmembrane</keyword>
<name>A0ABT1X1V4_9PROT</name>
<organism evidence="8 9">
    <name type="scientific">Roseomonas populi</name>
    <dbReference type="NCBI Taxonomy" id="3121582"/>
    <lineage>
        <taxon>Bacteria</taxon>
        <taxon>Pseudomonadati</taxon>
        <taxon>Pseudomonadota</taxon>
        <taxon>Alphaproteobacteria</taxon>
        <taxon>Acetobacterales</taxon>
        <taxon>Roseomonadaceae</taxon>
        <taxon>Roseomonas</taxon>
    </lineage>
</organism>
<evidence type="ECO:0000259" key="7">
    <source>
        <dbReference type="Pfam" id="PF00892"/>
    </source>
</evidence>
<dbReference type="InterPro" id="IPR037185">
    <property type="entry name" value="EmrE-like"/>
</dbReference>
<dbReference type="PANTHER" id="PTHR22911:SF6">
    <property type="entry name" value="SOLUTE CARRIER FAMILY 35 MEMBER G1"/>
    <property type="match status" value="1"/>
</dbReference>
<feature type="transmembrane region" description="Helical" evidence="6">
    <location>
        <begin position="247"/>
        <end position="267"/>
    </location>
</feature>
<dbReference type="Pfam" id="PF00892">
    <property type="entry name" value="EamA"/>
    <property type="match status" value="2"/>
</dbReference>
<reference evidence="8 9" key="1">
    <citation type="submission" date="2022-06" db="EMBL/GenBank/DDBJ databases">
        <title>Roseomonas CN29.</title>
        <authorList>
            <person name="Cheng Y."/>
            <person name="He X."/>
        </authorList>
    </citation>
    <scope>NUCLEOTIDE SEQUENCE [LARGE SCALE GENOMIC DNA]</scope>
    <source>
        <strain evidence="8 9">CN29</strain>
    </source>
</reference>